<keyword evidence="2" id="KW-0479">Metal-binding</keyword>
<evidence type="ECO:0000256" key="1">
    <source>
        <dbReference type="ARBA" id="ARBA00022722"/>
    </source>
</evidence>
<evidence type="ECO:0000256" key="4">
    <source>
        <dbReference type="ARBA" id="ARBA00022842"/>
    </source>
</evidence>
<dbReference type="Gene3D" id="3.40.50.1010">
    <property type="entry name" value="5'-nuclease"/>
    <property type="match status" value="1"/>
</dbReference>
<reference evidence="8" key="1">
    <citation type="journal article" date="2019" name="Int. J. Syst. Evol. Microbiol.">
        <title>The Global Catalogue of Microorganisms (GCM) 10K type strain sequencing project: providing services to taxonomists for standard genome sequencing and annotation.</title>
        <authorList>
            <consortium name="The Broad Institute Genomics Platform"/>
            <consortium name="The Broad Institute Genome Sequencing Center for Infectious Disease"/>
            <person name="Wu L."/>
            <person name="Ma J."/>
        </authorList>
    </citation>
    <scope>NUCLEOTIDE SEQUENCE [LARGE SCALE GENOMIC DNA]</scope>
    <source>
        <strain evidence="8">NBRC 112299</strain>
    </source>
</reference>
<evidence type="ECO:0000313" key="8">
    <source>
        <dbReference type="Proteomes" id="UP001157125"/>
    </source>
</evidence>
<accession>A0ABQ6IAY9</accession>
<dbReference type="InterPro" id="IPR002716">
    <property type="entry name" value="PIN_dom"/>
</dbReference>
<feature type="domain" description="PIN" evidence="6">
    <location>
        <begin position="3"/>
        <end position="64"/>
    </location>
</feature>
<dbReference type="Proteomes" id="UP001157125">
    <property type="component" value="Unassembled WGS sequence"/>
</dbReference>
<keyword evidence="3" id="KW-0378">Hydrolase</keyword>
<evidence type="ECO:0000256" key="3">
    <source>
        <dbReference type="ARBA" id="ARBA00022801"/>
    </source>
</evidence>
<proteinExistence type="predicted"/>
<feature type="region of interest" description="Disordered" evidence="5">
    <location>
        <begin position="74"/>
        <end position="95"/>
    </location>
</feature>
<keyword evidence="4" id="KW-0460">Magnesium</keyword>
<evidence type="ECO:0000256" key="5">
    <source>
        <dbReference type="SAM" id="MobiDB-lite"/>
    </source>
</evidence>
<protein>
    <recommendedName>
        <fullName evidence="6">PIN domain-containing protein</fullName>
    </recommendedName>
</protein>
<dbReference type="EMBL" id="BSUN01000001">
    <property type="protein sequence ID" value="GMA34974.1"/>
    <property type="molecule type" value="Genomic_DNA"/>
</dbReference>
<evidence type="ECO:0000259" key="6">
    <source>
        <dbReference type="Pfam" id="PF13638"/>
    </source>
</evidence>
<evidence type="ECO:0000256" key="2">
    <source>
        <dbReference type="ARBA" id="ARBA00022723"/>
    </source>
</evidence>
<dbReference type="Pfam" id="PF13638">
    <property type="entry name" value="PIN_4"/>
    <property type="match status" value="1"/>
</dbReference>
<comment type="caution">
    <text evidence="7">The sequence shown here is derived from an EMBL/GenBank/DDBJ whole genome shotgun (WGS) entry which is preliminary data.</text>
</comment>
<organism evidence="7 8">
    <name type="scientific">Demequina litorisediminis</name>
    <dbReference type="NCBI Taxonomy" id="1849022"/>
    <lineage>
        <taxon>Bacteria</taxon>
        <taxon>Bacillati</taxon>
        <taxon>Actinomycetota</taxon>
        <taxon>Actinomycetes</taxon>
        <taxon>Micrococcales</taxon>
        <taxon>Demequinaceae</taxon>
        <taxon>Demequina</taxon>
    </lineage>
</organism>
<evidence type="ECO:0000313" key="7">
    <source>
        <dbReference type="EMBL" id="GMA34974.1"/>
    </source>
</evidence>
<name>A0ABQ6IAY9_9MICO</name>
<keyword evidence="1" id="KW-0540">Nuclease</keyword>
<gene>
    <name evidence="7" type="ORF">GCM10025876_11780</name>
</gene>
<keyword evidence="8" id="KW-1185">Reference proteome</keyword>
<sequence length="95" mass="10649">MRVELNHTDQEILPSGFRLGDNDTRILAVAANLKAEGHAVTVVSKDLPMRVKASALGIEAEEYRAEARRGFRVDRHARDPGSPMSRWAPCTRPRR</sequence>